<feature type="region of interest" description="Disordered" evidence="1">
    <location>
        <begin position="59"/>
        <end position="87"/>
    </location>
</feature>
<dbReference type="PANTHER" id="PTHR36245">
    <property type="entry name" value="GLYCINE-RICH PROTEIN DOT1-LIKE"/>
    <property type="match status" value="1"/>
</dbReference>
<gene>
    <name evidence="3" type="ORF">AG4045_021741</name>
</gene>
<reference evidence="3" key="1">
    <citation type="submission" date="2020-01" db="EMBL/GenBank/DDBJ databases">
        <title>The Celery Genome Sequence Reveals Sequential Paleo-tetraploidization, Resistance Gene Elimination, Karyotype Evolution, and Functional Innovation in Apiales.</title>
        <authorList>
            <person name="Song X."/>
        </authorList>
    </citation>
    <scope>NUCLEOTIDE SEQUENCE</scope>
    <source>
        <tissue evidence="3">Leaf</tissue>
    </source>
</reference>
<comment type="caution">
    <text evidence="3">The sequence shown here is derived from an EMBL/GenBank/DDBJ whole genome shotgun (WGS) entry which is preliminary data.</text>
</comment>
<dbReference type="EMBL" id="WRXP01000012">
    <property type="protein sequence ID" value="KAF1002994.1"/>
    <property type="molecule type" value="Genomic_DNA"/>
</dbReference>
<evidence type="ECO:0000256" key="1">
    <source>
        <dbReference type="SAM" id="MobiDB-lite"/>
    </source>
</evidence>
<feature type="signal peptide" evidence="2">
    <location>
        <begin position="1"/>
        <end position="18"/>
    </location>
</feature>
<feature type="chain" id="PRO_5026688391" description="Glycine-rich protein" evidence="2">
    <location>
        <begin position="19"/>
        <end position="150"/>
    </location>
</feature>
<evidence type="ECO:0000256" key="2">
    <source>
        <dbReference type="SAM" id="SignalP"/>
    </source>
</evidence>
<accession>A0A6L5BFU2</accession>
<sequence>MRILPVLLLFVQLQHLHASVYSPPLLISNPASNKEQIRHKGNMVKQGTELKEKIVSNVNRRAGGGGGGGHGGHAAAARGSHGSSYGHGVGGGDSNVLPKYGGIVAGAGAGGAYDQRNHHNNGKHSGVSSCCIHSFYQLLTLLLLTWKILL</sequence>
<evidence type="ECO:0008006" key="5">
    <source>
        <dbReference type="Google" id="ProtNLM"/>
    </source>
</evidence>
<keyword evidence="4" id="KW-1185">Reference proteome</keyword>
<dbReference type="PANTHER" id="PTHR36245:SF5">
    <property type="entry name" value="GLYCINE-RICH PROTEIN DOT1-LIKE"/>
    <property type="match status" value="1"/>
</dbReference>
<feature type="compositionally biased region" description="Gly residues" evidence="1">
    <location>
        <begin position="62"/>
        <end position="72"/>
    </location>
</feature>
<evidence type="ECO:0000313" key="3">
    <source>
        <dbReference type="EMBL" id="KAF1002994.1"/>
    </source>
</evidence>
<dbReference type="AlphaFoldDB" id="A0A6L5BFU2"/>
<keyword evidence="2" id="KW-0732">Signal</keyword>
<proteinExistence type="predicted"/>
<feature type="compositionally biased region" description="Low complexity" evidence="1">
    <location>
        <begin position="73"/>
        <end position="84"/>
    </location>
</feature>
<evidence type="ECO:0000313" key="4">
    <source>
        <dbReference type="Proteomes" id="UP000593563"/>
    </source>
</evidence>
<name>A0A6L5BFU2_APIGR</name>
<dbReference type="Proteomes" id="UP000593563">
    <property type="component" value="Unassembled WGS sequence"/>
</dbReference>
<organism evidence="3 4">
    <name type="scientific">Apium graveolens</name>
    <name type="common">Celery</name>
    <dbReference type="NCBI Taxonomy" id="4045"/>
    <lineage>
        <taxon>Eukaryota</taxon>
        <taxon>Viridiplantae</taxon>
        <taxon>Streptophyta</taxon>
        <taxon>Embryophyta</taxon>
        <taxon>Tracheophyta</taxon>
        <taxon>Spermatophyta</taxon>
        <taxon>Magnoliopsida</taxon>
        <taxon>eudicotyledons</taxon>
        <taxon>Gunneridae</taxon>
        <taxon>Pentapetalae</taxon>
        <taxon>asterids</taxon>
        <taxon>campanulids</taxon>
        <taxon>Apiales</taxon>
        <taxon>Apiaceae</taxon>
        <taxon>Apioideae</taxon>
        <taxon>apioid superclade</taxon>
        <taxon>Apieae</taxon>
        <taxon>Apium</taxon>
    </lineage>
</organism>
<protein>
    <recommendedName>
        <fullName evidence="5">Glycine-rich protein</fullName>
    </recommendedName>
</protein>